<keyword evidence="2" id="KW-1185">Reference proteome</keyword>
<name>A0A317XQ13_9BASI</name>
<gene>
    <name evidence="1" type="ORF">BCV70DRAFT_200951</name>
</gene>
<protein>
    <submittedName>
        <fullName evidence="1">Uncharacterized protein</fullName>
    </submittedName>
</protein>
<proteinExistence type="predicted"/>
<organism evidence="1 2">
    <name type="scientific">Testicularia cyperi</name>
    <dbReference type="NCBI Taxonomy" id="1882483"/>
    <lineage>
        <taxon>Eukaryota</taxon>
        <taxon>Fungi</taxon>
        <taxon>Dikarya</taxon>
        <taxon>Basidiomycota</taxon>
        <taxon>Ustilaginomycotina</taxon>
        <taxon>Ustilaginomycetes</taxon>
        <taxon>Ustilaginales</taxon>
        <taxon>Anthracoideaceae</taxon>
        <taxon>Testicularia</taxon>
    </lineage>
</organism>
<evidence type="ECO:0000313" key="1">
    <source>
        <dbReference type="EMBL" id="PWY99380.1"/>
    </source>
</evidence>
<sequence>MCKFEADASRVAMRSCARGTMPHSRPSEAKKWYSIRRRLAVVAGTRFSSATKSLFWGGAPSTVILQTTVAYSSSSELDSFLAPPAVELGFPLLTNERTVSMQSEESLADLLRQTCCYTQRRAILPFVSTFEKHLKSRCRSCHHRCIQATVDSQSTTQQLRLFGGLQCVSAGDQMSCVALTPL</sequence>
<dbReference type="AlphaFoldDB" id="A0A317XQ13"/>
<accession>A0A317XQ13</accession>
<dbReference type="EMBL" id="KZ819195">
    <property type="protein sequence ID" value="PWY99380.1"/>
    <property type="molecule type" value="Genomic_DNA"/>
</dbReference>
<reference evidence="1 2" key="1">
    <citation type="journal article" date="2018" name="Mol. Biol. Evol.">
        <title>Broad Genomic Sampling Reveals a Smut Pathogenic Ancestry of the Fungal Clade Ustilaginomycotina.</title>
        <authorList>
            <person name="Kijpornyongpan T."/>
            <person name="Mondo S.J."/>
            <person name="Barry K."/>
            <person name="Sandor L."/>
            <person name="Lee J."/>
            <person name="Lipzen A."/>
            <person name="Pangilinan J."/>
            <person name="LaButti K."/>
            <person name="Hainaut M."/>
            <person name="Henrissat B."/>
            <person name="Grigoriev I.V."/>
            <person name="Spatafora J.W."/>
            <person name="Aime M.C."/>
        </authorList>
    </citation>
    <scope>NUCLEOTIDE SEQUENCE [LARGE SCALE GENOMIC DNA]</scope>
    <source>
        <strain evidence="1 2">MCA 3645</strain>
    </source>
</reference>
<evidence type="ECO:0000313" key="2">
    <source>
        <dbReference type="Proteomes" id="UP000246740"/>
    </source>
</evidence>
<dbReference type="InParanoid" id="A0A317XQ13"/>
<dbReference type="Proteomes" id="UP000246740">
    <property type="component" value="Unassembled WGS sequence"/>
</dbReference>